<evidence type="ECO:0000256" key="2">
    <source>
        <dbReference type="ARBA" id="ARBA00022475"/>
    </source>
</evidence>
<dbReference type="OrthoDB" id="2105199at2759"/>
<protein>
    <submittedName>
        <fullName evidence="12">Melatonin receptor type 1A-like</fullName>
    </submittedName>
</protein>
<evidence type="ECO:0000256" key="8">
    <source>
        <dbReference type="ARBA" id="ARBA00023224"/>
    </source>
</evidence>
<dbReference type="InterPro" id="IPR000276">
    <property type="entry name" value="GPCR_Rhodpsn"/>
</dbReference>
<dbReference type="SUPFAM" id="SSF81321">
    <property type="entry name" value="Family A G protein-coupled receptor-like"/>
    <property type="match status" value="1"/>
</dbReference>
<dbReference type="InterPro" id="IPR017452">
    <property type="entry name" value="GPCR_Rhodpsn_7TM"/>
</dbReference>
<feature type="transmembrane region" description="Helical" evidence="9">
    <location>
        <begin position="126"/>
        <end position="148"/>
    </location>
</feature>
<dbReference type="PANTHER" id="PTHR24228">
    <property type="entry name" value="B2 BRADYKININ RECEPTOR/ANGIOTENSIN II RECEPTOR"/>
    <property type="match status" value="1"/>
</dbReference>
<dbReference type="CDD" id="cd00637">
    <property type="entry name" value="7tm_classA_rhodopsin-like"/>
    <property type="match status" value="1"/>
</dbReference>
<gene>
    <name evidence="12" type="primary">LOC118407168</name>
</gene>
<keyword evidence="6 9" id="KW-0472">Membrane</keyword>
<keyword evidence="5" id="KW-0297">G-protein coupled receptor</keyword>
<feature type="transmembrane region" description="Helical" evidence="9">
    <location>
        <begin position="168"/>
        <end position="194"/>
    </location>
</feature>
<proteinExistence type="predicted"/>
<dbReference type="GO" id="GO:0007186">
    <property type="term" value="P:G protein-coupled receptor signaling pathway"/>
    <property type="evidence" value="ECO:0000318"/>
    <property type="project" value="GO_Central"/>
</dbReference>
<dbReference type="GO" id="GO:0005886">
    <property type="term" value="C:plasma membrane"/>
    <property type="evidence" value="ECO:0000318"/>
    <property type="project" value="GO_Central"/>
</dbReference>
<evidence type="ECO:0000256" key="5">
    <source>
        <dbReference type="ARBA" id="ARBA00023040"/>
    </source>
</evidence>
<keyword evidence="7" id="KW-0675">Receptor</keyword>
<dbReference type="GO" id="GO:0001609">
    <property type="term" value="F:G protein-coupled adenosine receptor activity"/>
    <property type="evidence" value="ECO:0000318"/>
    <property type="project" value="GO_Central"/>
</dbReference>
<organism evidence="11 12">
    <name type="scientific">Branchiostoma floridae</name>
    <name type="common">Florida lancelet</name>
    <name type="synonym">Amphioxus</name>
    <dbReference type="NCBI Taxonomy" id="7739"/>
    <lineage>
        <taxon>Eukaryota</taxon>
        <taxon>Metazoa</taxon>
        <taxon>Chordata</taxon>
        <taxon>Cephalochordata</taxon>
        <taxon>Leptocardii</taxon>
        <taxon>Amphioxiformes</taxon>
        <taxon>Branchiostomatidae</taxon>
        <taxon>Branchiostoma</taxon>
    </lineage>
</organism>
<comment type="subcellular location">
    <subcellularLocation>
        <location evidence="1">Cell membrane</location>
        <topology evidence="1">Multi-pass membrane protein</topology>
    </subcellularLocation>
</comment>
<evidence type="ECO:0000256" key="6">
    <source>
        <dbReference type="ARBA" id="ARBA00023136"/>
    </source>
</evidence>
<feature type="transmembrane region" description="Helical" evidence="9">
    <location>
        <begin position="44"/>
        <end position="63"/>
    </location>
</feature>
<evidence type="ECO:0000313" key="11">
    <source>
        <dbReference type="Proteomes" id="UP000001554"/>
    </source>
</evidence>
<dbReference type="AlphaFoldDB" id="A0A9J7HU65"/>
<name>A0A9J7HU65_BRAFL</name>
<feature type="transmembrane region" description="Helical" evidence="9">
    <location>
        <begin position="12"/>
        <end position="35"/>
    </location>
</feature>
<evidence type="ECO:0000313" key="12">
    <source>
        <dbReference type="RefSeq" id="XP_035663482.1"/>
    </source>
</evidence>
<dbReference type="KEGG" id="bfo:118407168"/>
<evidence type="ECO:0000256" key="7">
    <source>
        <dbReference type="ARBA" id="ARBA00023170"/>
    </source>
</evidence>
<dbReference type="Proteomes" id="UP000001554">
    <property type="component" value="Chromosome 19"/>
</dbReference>
<keyword evidence="8" id="KW-0807">Transducer</keyword>
<keyword evidence="11" id="KW-1185">Reference proteome</keyword>
<dbReference type="SMART" id="SM01381">
    <property type="entry name" value="7TM_GPCR_Srsx"/>
    <property type="match status" value="1"/>
</dbReference>
<dbReference type="PANTHER" id="PTHR24228:SF59">
    <property type="entry name" value="NEUROPEPTIDE RECEPTOR 15"/>
    <property type="match status" value="1"/>
</dbReference>
<keyword evidence="4 9" id="KW-1133">Transmembrane helix</keyword>
<accession>A0A9J7HU65</accession>
<dbReference type="GeneID" id="118407168"/>
<keyword evidence="2" id="KW-1003">Cell membrane</keyword>
<feature type="domain" description="G-protein coupled receptors family 1 profile" evidence="10">
    <location>
        <begin position="26"/>
        <end position="277"/>
    </location>
</feature>
<dbReference type="Gene3D" id="1.20.1070.10">
    <property type="entry name" value="Rhodopsin 7-helix transmembrane proteins"/>
    <property type="match status" value="1"/>
</dbReference>
<dbReference type="PRINTS" id="PR00237">
    <property type="entry name" value="GPCRRHODOPSN"/>
</dbReference>
<keyword evidence="3 9" id="KW-0812">Transmembrane</keyword>
<evidence type="ECO:0000259" key="10">
    <source>
        <dbReference type="PROSITE" id="PS50262"/>
    </source>
</evidence>
<dbReference type="RefSeq" id="XP_035663482.1">
    <property type="nucleotide sequence ID" value="XM_035807589.1"/>
</dbReference>
<evidence type="ECO:0000256" key="4">
    <source>
        <dbReference type="ARBA" id="ARBA00022989"/>
    </source>
</evidence>
<reference evidence="11" key="1">
    <citation type="journal article" date="2020" name="Nat. Ecol. Evol.">
        <title>Deeply conserved synteny resolves early events in vertebrate evolution.</title>
        <authorList>
            <person name="Simakov O."/>
            <person name="Marletaz F."/>
            <person name="Yue J.X."/>
            <person name="O'Connell B."/>
            <person name="Jenkins J."/>
            <person name="Brandt A."/>
            <person name="Calef R."/>
            <person name="Tung C.H."/>
            <person name="Huang T.K."/>
            <person name="Schmutz J."/>
            <person name="Satoh N."/>
            <person name="Yu J.K."/>
            <person name="Putnam N.H."/>
            <person name="Green R.E."/>
            <person name="Rokhsar D.S."/>
        </authorList>
    </citation>
    <scope>NUCLEOTIDE SEQUENCE [LARGE SCALE GENOMIC DNA]</scope>
    <source>
        <strain evidence="11">S238N-H82</strain>
    </source>
</reference>
<dbReference type="PROSITE" id="PS50262">
    <property type="entry name" value="G_PROTEIN_RECEP_F1_2"/>
    <property type="match status" value="1"/>
</dbReference>
<feature type="transmembrane region" description="Helical" evidence="9">
    <location>
        <begin position="83"/>
        <end position="105"/>
    </location>
</feature>
<evidence type="ECO:0000256" key="3">
    <source>
        <dbReference type="ARBA" id="ARBA00022692"/>
    </source>
</evidence>
<evidence type="ECO:0000256" key="9">
    <source>
        <dbReference type="SAM" id="Phobius"/>
    </source>
</evidence>
<evidence type="ECO:0000256" key="1">
    <source>
        <dbReference type="ARBA" id="ARBA00004651"/>
    </source>
</evidence>
<dbReference type="FunFam" id="1.20.1070.10:FF:001314">
    <property type="entry name" value="Uncharacterized protein"/>
    <property type="match status" value="1"/>
</dbReference>
<dbReference type="OMA" id="CIICICY"/>
<reference evidence="12" key="2">
    <citation type="submission" date="2025-08" db="UniProtKB">
        <authorList>
            <consortium name="RefSeq"/>
        </authorList>
    </citation>
    <scope>IDENTIFICATION</scope>
    <source>
        <strain evidence="12">S238N-H82</strain>
        <tissue evidence="12">Testes</tissue>
    </source>
</reference>
<dbReference type="Pfam" id="PF00001">
    <property type="entry name" value="7tm_1"/>
    <property type="match status" value="1"/>
</dbReference>
<sequence length="337" mass="37369">MANTSRLERDLVPATFSLLTLFGVVGNLLVILVILQSRRLRTRLNLFIVNIAVSDLIFTALYGPVSAVSVARSGGLRDHAVCVVTGIVGLLSCYESVLSAVLIAVSRCVRITRSHRYDELFSRKRCALLVSVSWVVAFLLTTPLLSGFGKPGFNPILLTCDYDILASFNYIVSIVLPLAIICNVIIIVSYALIYHKVKASSTRMRGKRTNSKEKKIPPIVLSQIKNMAAIYIAFNICVAPEVLMGIVTHKTGDSMRLLNLVARIVFTCNSCVNPIIYTAGNKEFRTELKTLWEYVFHGGQKREPNVVERISMKTLSLGEQDTPQRFSSNSIVQETRL</sequence>